<dbReference type="RefSeq" id="WP_101269290.1">
    <property type="nucleotide sequence ID" value="NZ_CP024200.1"/>
</dbReference>
<dbReference type="EMBL" id="CP024200">
    <property type="protein sequence ID" value="AUG55455.1"/>
    <property type="molecule type" value="Genomic_DNA"/>
</dbReference>
<dbReference type="AlphaFoldDB" id="A0A2N3KN05"/>
<keyword evidence="3" id="KW-1185">Reference proteome</keyword>
<protein>
    <submittedName>
        <fullName evidence="2">Type VI secretion system tube protein Hcp</fullName>
    </submittedName>
</protein>
<sequence>MPMPAYLTIEGETQGLITQGATTFDSITNEWQAGHEDEIMVQAFDHSVITPRDPQSGNPTGTRIHQPVTFTCTLNKAVPLMYNALVTGELLPKVELKWYRTQASEQVHFFTTSFEEALIVDINCAMPHAKDPATKDFTQLVDVKMTYRKIMWEHVVAGTSGSDDWRAPVQA</sequence>
<geneLocation type="plasmid" evidence="3">
    <name>pcsc3h3</name>
</geneLocation>
<accession>A0A2N3KN05</accession>
<gene>
    <name evidence="2" type="ORF">COO20_18620</name>
    <name evidence="1" type="ORF">CSC3H3_21575</name>
</gene>
<dbReference type="OrthoDB" id="5146053at2"/>
<dbReference type="Proteomes" id="UP000233458">
    <property type="component" value="Plasmid pCSC3H3"/>
</dbReference>
<dbReference type="EMBL" id="NWTK01000013">
    <property type="protein sequence ID" value="PKR51853.1"/>
    <property type="molecule type" value="Genomic_DNA"/>
</dbReference>
<dbReference type="InterPro" id="IPR052947">
    <property type="entry name" value="T6SS_Hcp1_domain"/>
</dbReference>
<proteinExistence type="predicted"/>
<evidence type="ECO:0000313" key="1">
    <source>
        <dbReference type="EMBL" id="AUG55455.1"/>
    </source>
</evidence>
<evidence type="ECO:0000313" key="3">
    <source>
        <dbReference type="Proteomes" id="UP000233458"/>
    </source>
</evidence>
<dbReference type="Pfam" id="PF05638">
    <property type="entry name" value="T6SS_HCP"/>
    <property type="match status" value="1"/>
</dbReference>
<dbReference type="NCBIfam" id="TIGR03344">
    <property type="entry name" value="VI_effect_Hcp1"/>
    <property type="match status" value="1"/>
</dbReference>
<geneLocation type="plasmid" evidence="1">
    <name>pCSC3H3</name>
</geneLocation>
<dbReference type="Proteomes" id="UP000233597">
    <property type="component" value="Unassembled WGS sequence"/>
</dbReference>
<name>A0A2N3KN05_9PROT</name>
<evidence type="ECO:0000313" key="4">
    <source>
        <dbReference type="Proteomes" id="UP000233597"/>
    </source>
</evidence>
<dbReference type="InterPro" id="IPR036624">
    <property type="entry name" value="Hcp1-lik_sf"/>
</dbReference>
<dbReference type="PANTHER" id="PTHR34319:SF6">
    <property type="entry name" value="MAJOR EXPORTED PROTEIN"/>
    <property type="match status" value="1"/>
</dbReference>
<organism evidence="2 4">
    <name type="scientific">Thalassospira marina</name>
    <dbReference type="NCBI Taxonomy" id="2048283"/>
    <lineage>
        <taxon>Bacteria</taxon>
        <taxon>Pseudomonadati</taxon>
        <taxon>Pseudomonadota</taxon>
        <taxon>Alphaproteobacteria</taxon>
        <taxon>Rhodospirillales</taxon>
        <taxon>Thalassospiraceae</taxon>
        <taxon>Thalassospira</taxon>
    </lineage>
</organism>
<reference evidence="2 4" key="1">
    <citation type="submission" date="2017-09" db="EMBL/GenBank/DDBJ databases">
        <title>Biodiversity and function of Thalassospira species in the particle-attached aromatic-hydrocarbon-degrading consortia from the surface seawater of the South China Sea.</title>
        <authorList>
            <person name="Dong C."/>
            <person name="Liu R."/>
            <person name="Shao Z."/>
        </authorList>
    </citation>
    <scope>NUCLEOTIDE SEQUENCE [LARGE SCALE GENOMIC DNA]</scope>
    <source>
        <strain evidence="2 4">CSC1P2</strain>
    </source>
</reference>
<dbReference type="SUPFAM" id="SSF141452">
    <property type="entry name" value="Hcp1-like"/>
    <property type="match status" value="1"/>
</dbReference>
<dbReference type="InterPro" id="IPR008514">
    <property type="entry name" value="T6SS_Hcp"/>
</dbReference>
<dbReference type="KEGG" id="thac:CSC3H3_21575"/>
<dbReference type="PANTHER" id="PTHR34319">
    <property type="entry name" value="MAJOR EXPORTED PROTEIN"/>
    <property type="match status" value="1"/>
</dbReference>
<reference evidence="1 3" key="2">
    <citation type="submission" date="2017-10" db="EMBL/GenBank/DDBJ databases">
        <title>Biodiversity and function of Thalassospira species in the particle-attached aromatic-hydrocarbon-degrading consortia from the surface seawater of the China South Sea.</title>
        <authorList>
            <person name="Dong C."/>
            <person name="Liu R."/>
            <person name="Shao Z."/>
        </authorList>
    </citation>
    <scope>NUCLEOTIDE SEQUENCE [LARGE SCALE GENOMIC DNA]</scope>
    <source>
        <strain evidence="1 3">CSC3H3</strain>
        <plasmid evidence="1">pCSC3H3</plasmid>
        <plasmid evidence="3">pcsc3h3</plasmid>
    </source>
</reference>
<keyword evidence="1" id="KW-0614">Plasmid</keyword>
<dbReference type="Gene3D" id="2.30.110.20">
    <property type="entry name" value="Hcp1-like"/>
    <property type="match status" value="1"/>
</dbReference>
<evidence type="ECO:0000313" key="2">
    <source>
        <dbReference type="EMBL" id="PKR51853.1"/>
    </source>
</evidence>